<dbReference type="InterPro" id="IPR018834">
    <property type="entry name" value="DNA/RNA-bd_Est1-type"/>
</dbReference>
<dbReference type="Gene3D" id="1.25.40.10">
    <property type="entry name" value="Tetratricopeptide repeat domain"/>
    <property type="match status" value="1"/>
</dbReference>
<protein>
    <recommendedName>
        <fullName evidence="6">Telomerase-binding protein EST1A</fullName>
    </recommendedName>
</protein>
<feature type="region of interest" description="Disordered" evidence="1">
    <location>
        <begin position="1"/>
        <end position="80"/>
    </location>
</feature>
<dbReference type="Pfam" id="PF10373">
    <property type="entry name" value="EST1_DNA_bind"/>
    <property type="match status" value="1"/>
</dbReference>
<name>A0AAD5M0Z2_PYTIN</name>
<dbReference type="Pfam" id="PF11977">
    <property type="entry name" value="RNase_Zc3h12a"/>
    <property type="match status" value="1"/>
</dbReference>
<feature type="domain" description="DNA/RNA-binding" evidence="2">
    <location>
        <begin position="258"/>
        <end position="531"/>
    </location>
</feature>
<dbReference type="GO" id="GO:0000184">
    <property type="term" value="P:nuclear-transcribed mRNA catabolic process, nonsense-mediated decay"/>
    <property type="evidence" value="ECO:0007669"/>
    <property type="project" value="TreeGrafter"/>
</dbReference>
<feature type="compositionally biased region" description="Polar residues" evidence="1">
    <location>
        <begin position="576"/>
        <end position="589"/>
    </location>
</feature>
<keyword evidence="5" id="KW-1185">Reference proteome</keyword>
<sequence>MPTSPMTSSSVPPALLVPPPAALPIPTQRRGTPTRRTPPSRRRRRDGNAAREKDAEMSGATAPEESQKRTSSSPQRTLLTPSTIALRDVALEDSATPQSPPFPARLIEHIESLEMLSASQGLGAIGSTYSELRRIYADVISKHPLVAVEKNIDQRLWISWEDEFGGLESLLSQARGREQSTDARAESIATAESKLVNAMYAALDSYRVLIDDVKTVAVWEDPTFPLLLHRLSLAHAHVLYLLEHHNPLEKKSWFMPELYYETARRWAPSRGETHYHLARVVLHDGRRAEAMYHFVRNALSEVPYGGPSLLAELFLQIFRAAPTVVEATATGEGAAWDAFNASVVSHVAWFFAQNHMGSQDPDTSTLAHSLAVLVDALCQDAGQHPIQRLVMRTIQLVRVVGLLIACAKLPSDPASSQMRENRALGLIVTMTACLLHRCVAAATNPFVSHSSRREALQLLLPPLNVALSWLRTQPRSAMTALEMWSDIVSLCLTCHSALINGHFYEPSRLAETRLLLPQEDIEIAAFGPLQSSTSVASSSRPIPLQVEAQQLSSDELFRLRAQRFVALAESLRPAPETSSTDSAEESPQFSPGDADERNRLNALTVNSPTPSAGDTSAPVRVETIALAPRQRVVVLDAANIAMRHGQRQRFSARGIQLCASFFSGRGDRVVAFLPDYYT</sequence>
<evidence type="ECO:0000313" key="5">
    <source>
        <dbReference type="Proteomes" id="UP001209570"/>
    </source>
</evidence>
<feature type="compositionally biased region" description="Basic and acidic residues" evidence="1">
    <location>
        <begin position="46"/>
        <end position="56"/>
    </location>
</feature>
<comment type="caution">
    <text evidence="4">The sequence shown here is derived from an EMBL/GenBank/DDBJ whole genome shotgun (WGS) entry which is preliminary data.</text>
</comment>
<evidence type="ECO:0000259" key="2">
    <source>
        <dbReference type="Pfam" id="PF10373"/>
    </source>
</evidence>
<dbReference type="Proteomes" id="UP001209570">
    <property type="component" value="Unassembled WGS sequence"/>
</dbReference>
<gene>
    <name evidence="4" type="ORF">P43SY_007527</name>
</gene>
<proteinExistence type="predicted"/>
<evidence type="ECO:0000259" key="3">
    <source>
        <dbReference type="Pfam" id="PF11977"/>
    </source>
</evidence>
<organism evidence="4 5">
    <name type="scientific">Pythium insidiosum</name>
    <name type="common">Pythiosis disease agent</name>
    <dbReference type="NCBI Taxonomy" id="114742"/>
    <lineage>
        <taxon>Eukaryota</taxon>
        <taxon>Sar</taxon>
        <taxon>Stramenopiles</taxon>
        <taxon>Oomycota</taxon>
        <taxon>Peronosporomycetes</taxon>
        <taxon>Pythiales</taxon>
        <taxon>Pythiaceae</taxon>
        <taxon>Pythium</taxon>
    </lineage>
</organism>
<feature type="region of interest" description="Disordered" evidence="1">
    <location>
        <begin position="570"/>
        <end position="596"/>
    </location>
</feature>
<evidence type="ECO:0000256" key="1">
    <source>
        <dbReference type="SAM" id="MobiDB-lite"/>
    </source>
</evidence>
<dbReference type="PANTHER" id="PTHR15696">
    <property type="entry name" value="SMG-7 SUPPRESSOR WITH MORPHOLOGICAL EFFECT ON GENITALIA PROTEIN 7"/>
    <property type="match status" value="1"/>
</dbReference>
<dbReference type="SUPFAM" id="SSF48452">
    <property type="entry name" value="TPR-like"/>
    <property type="match status" value="1"/>
</dbReference>
<dbReference type="GO" id="GO:0005697">
    <property type="term" value="C:telomerase holoenzyme complex"/>
    <property type="evidence" value="ECO:0007669"/>
    <property type="project" value="TreeGrafter"/>
</dbReference>
<feature type="compositionally biased region" description="Low complexity" evidence="1">
    <location>
        <begin position="24"/>
        <end position="37"/>
    </location>
</feature>
<feature type="compositionally biased region" description="Polar residues" evidence="1">
    <location>
        <begin position="69"/>
        <end position="80"/>
    </location>
</feature>
<dbReference type="Gene3D" id="3.40.50.11980">
    <property type="match status" value="1"/>
</dbReference>
<dbReference type="PANTHER" id="PTHR15696:SF0">
    <property type="entry name" value="TELOMERASE-BINDING PROTEIN EST1A"/>
    <property type="match status" value="1"/>
</dbReference>
<feature type="compositionally biased region" description="Low complexity" evidence="1">
    <location>
        <begin position="1"/>
        <end position="14"/>
    </location>
</feature>
<dbReference type="GO" id="GO:0042162">
    <property type="term" value="F:telomeric DNA binding"/>
    <property type="evidence" value="ECO:0007669"/>
    <property type="project" value="TreeGrafter"/>
</dbReference>
<evidence type="ECO:0008006" key="6">
    <source>
        <dbReference type="Google" id="ProtNLM"/>
    </source>
</evidence>
<dbReference type="GO" id="GO:0070034">
    <property type="term" value="F:telomerase RNA binding"/>
    <property type="evidence" value="ECO:0007669"/>
    <property type="project" value="TreeGrafter"/>
</dbReference>
<evidence type="ECO:0000313" key="4">
    <source>
        <dbReference type="EMBL" id="KAJ0399121.1"/>
    </source>
</evidence>
<feature type="domain" description="RNase NYN" evidence="3">
    <location>
        <begin position="630"/>
        <end position="676"/>
    </location>
</feature>
<dbReference type="InterPro" id="IPR045153">
    <property type="entry name" value="Est1/Ebs1-like"/>
</dbReference>
<dbReference type="AlphaFoldDB" id="A0AAD5M0Z2"/>
<dbReference type="EMBL" id="JAKCXM010000193">
    <property type="protein sequence ID" value="KAJ0399121.1"/>
    <property type="molecule type" value="Genomic_DNA"/>
</dbReference>
<dbReference type="InterPro" id="IPR021869">
    <property type="entry name" value="RNase_Zc3h12_NYN"/>
</dbReference>
<accession>A0AAD5M0Z2</accession>
<dbReference type="InterPro" id="IPR011990">
    <property type="entry name" value="TPR-like_helical_dom_sf"/>
</dbReference>
<reference evidence="4" key="1">
    <citation type="submission" date="2021-12" db="EMBL/GenBank/DDBJ databases">
        <title>Prjna785345.</title>
        <authorList>
            <person name="Rujirawat T."/>
            <person name="Krajaejun T."/>
        </authorList>
    </citation>
    <scope>NUCLEOTIDE SEQUENCE</scope>
    <source>
        <strain evidence="4">Pi057C3</strain>
    </source>
</reference>